<dbReference type="InterPro" id="IPR010270">
    <property type="entry name" value="Phage_P2_GpM"/>
</dbReference>
<reference evidence="1 2" key="1">
    <citation type="submission" date="2018-03" db="EMBL/GenBank/DDBJ databases">
        <title>Whole genome sequencing of Histamine producing bacteria.</title>
        <authorList>
            <person name="Butler K."/>
        </authorList>
    </citation>
    <scope>NUCLEOTIDE SEQUENCE [LARGE SCALE GENOMIC DNA]</scope>
    <source>
        <strain evidence="1 2">DSM 16190</strain>
    </source>
</reference>
<proteinExistence type="predicted"/>
<organism evidence="1 2">
    <name type="scientific">Photobacterium lipolyticum</name>
    <dbReference type="NCBI Taxonomy" id="266810"/>
    <lineage>
        <taxon>Bacteria</taxon>
        <taxon>Pseudomonadati</taxon>
        <taxon>Pseudomonadota</taxon>
        <taxon>Gammaproteobacteria</taxon>
        <taxon>Vibrionales</taxon>
        <taxon>Vibrionaceae</taxon>
        <taxon>Photobacterium</taxon>
    </lineage>
</organism>
<dbReference type="GO" id="GO:0003677">
    <property type="term" value="F:DNA binding"/>
    <property type="evidence" value="ECO:0007669"/>
    <property type="project" value="InterPro"/>
</dbReference>
<evidence type="ECO:0000313" key="2">
    <source>
        <dbReference type="Proteomes" id="UP000240904"/>
    </source>
</evidence>
<name>A0A2T3N086_9GAMM</name>
<dbReference type="RefSeq" id="WP_107282797.1">
    <property type="nucleotide sequence ID" value="NZ_PYMC01000004.1"/>
</dbReference>
<comment type="caution">
    <text evidence="1">The sequence shown here is derived from an EMBL/GenBank/DDBJ whole genome shotgun (WGS) entry which is preliminary data.</text>
</comment>
<keyword evidence="2" id="KW-1185">Reference proteome</keyword>
<protein>
    <submittedName>
        <fullName evidence="1">Terminase</fullName>
    </submittedName>
</protein>
<dbReference type="GO" id="GO:0004519">
    <property type="term" value="F:endonuclease activity"/>
    <property type="evidence" value="ECO:0007669"/>
    <property type="project" value="InterPro"/>
</dbReference>
<dbReference type="Proteomes" id="UP000240904">
    <property type="component" value="Unassembled WGS sequence"/>
</dbReference>
<accession>A0A2T3N086</accession>
<dbReference type="Pfam" id="PF05944">
    <property type="entry name" value="Phage_term_smal"/>
    <property type="match status" value="1"/>
</dbReference>
<dbReference type="OrthoDB" id="8562788at2"/>
<sequence length="237" mass="27373">MASPLAKQRQAMLAKQQNRSSLVSSVSEEPKSLHLLLHELDSDLKVLKTFNRIEDKVKHKREQLIPKFKPYIEEYLASGEQYDNPLFAQMVIWLFDVEDLETAIEWCQKAIDRELDTPERFKRDFATFCADEVLAWSERMAAQGQSVEPYFSQVFFKVREEWRINEKLTAKWFKFAGLHLLRDSDGQPRPTAVGDLQILESAVALLGEANAQYPKVGVSSMIDKTLARIRAIKENRL</sequence>
<gene>
    <name evidence="1" type="ORF">C9I89_07800</name>
</gene>
<dbReference type="AlphaFoldDB" id="A0A2T3N086"/>
<dbReference type="EMBL" id="PYMC01000004">
    <property type="protein sequence ID" value="PSW05645.1"/>
    <property type="molecule type" value="Genomic_DNA"/>
</dbReference>
<evidence type="ECO:0000313" key="1">
    <source>
        <dbReference type="EMBL" id="PSW05645.1"/>
    </source>
</evidence>